<dbReference type="Proteomes" id="UP000791080">
    <property type="component" value="Unassembled WGS sequence"/>
</dbReference>
<proteinExistence type="inferred from homology"/>
<dbReference type="SUPFAM" id="SSF51735">
    <property type="entry name" value="NAD(P)-binding Rossmann-fold domains"/>
    <property type="match status" value="1"/>
</dbReference>
<accession>A0ABT1JKZ9</accession>
<dbReference type="InterPro" id="IPR051265">
    <property type="entry name" value="HIBADH-related_NP60_sf"/>
</dbReference>
<dbReference type="Gene3D" id="3.40.50.720">
    <property type="entry name" value="NAD(P)-binding Rossmann-like Domain"/>
    <property type="match status" value="1"/>
</dbReference>
<comment type="similarity">
    <text evidence="1">Belongs to the HIBADH-related family.</text>
</comment>
<keyword evidence="6" id="KW-1185">Reference proteome</keyword>
<dbReference type="Pfam" id="PF21761">
    <property type="entry name" value="RedAm-like_C"/>
    <property type="match status" value="1"/>
</dbReference>
<name>A0ABT1JKZ9_ACTCY</name>
<evidence type="ECO:0000259" key="4">
    <source>
        <dbReference type="Pfam" id="PF21761"/>
    </source>
</evidence>
<dbReference type="RefSeq" id="WP_026419697.1">
    <property type="nucleotide sequence ID" value="NZ_AUBJ02000001.1"/>
</dbReference>
<feature type="domain" description="6-phosphogluconate dehydrogenase NADP-binding" evidence="3">
    <location>
        <begin position="9"/>
        <end position="161"/>
    </location>
</feature>
<sequence length="291" mass="30385">MSNDEGVRVSVLGLGEMGRALAAALVDAGHHVTVWNRTPGRGATLAERGAVVVDGAREAVTASDLVVVCLLGHDSVREVLDPVAAQLGGRTVVNLTTTTPEQARESARWAAEHGIGYLDGGIMAVPPMIGQPGSTVLYSGSREVFDRYRPVLDLWGESAFHGEDAGLACLYDLALLAGMYVMFAGFAQGVAMVRPTGMSATEFAGMAAPWLSAMTTGFAGYASVVDGGDYAVPGQQSLNFSDLGYLVEATREQGVDTGLISAVQSLIRRQIDAGHGDEGFIRIVESLRAAG</sequence>
<organism evidence="5 6">
    <name type="scientific">Actinoalloteichus caeruleus DSM 43889</name>
    <dbReference type="NCBI Taxonomy" id="1120930"/>
    <lineage>
        <taxon>Bacteria</taxon>
        <taxon>Bacillati</taxon>
        <taxon>Actinomycetota</taxon>
        <taxon>Actinomycetes</taxon>
        <taxon>Pseudonocardiales</taxon>
        <taxon>Pseudonocardiaceae</taxon>
        <taxon>Actinoalloteichus</taxon>
        <taxon>Actinoalloteichus cyanogriseus</taxon>
    </lineage>
</organism>
<dbReference type="Gene3D" id="1.10.1040.10">
    <property type="entry name" value="N-(1-d-carboxylethyl)-l-norvaline Dehydrogenase, domain 2"/>
    <property type="match status" value="1"/>
</dbReference>
<dbReference type="EMBL" id="AUBJ02000001">
    <property type="protein sequence ID" value="MCP2333188.1"/>
    <property type="molecule type" value="Genomic_DNA"/>
</dbReference>
<keyword evidence="2" id="KW-0560">Oxidoreductase</keyword>
<dbReference type="InterPro" id="IPR015815">
    <property type="entry name" value="HIBADH-related"/>
</dbReference>
<dbReference type="SUPFAM" id="SSF48179">
    <property type="entry name" value="6-phosphogluconate dehydrogenase C-terminal domain-like"/>
    <property type="match status" value="1"/>
</dbReference>
<evidence type="ECO:0000256" key="1">
    <source>
        <dbReference type="ARBA" id="ARBA00009080"/>
    </source>
</evidence>
<dbReference type="PIRSF" id="PIRSF000103">
    <property type="entry name" value="HIBADH"/>
    <property type="match status" value="1"/>
</dbReference>
<dbReference type="PANTHER" id="PTHR43580:SF2">
    <property type="entry name" value="CYTOKINE-LIKE NUCLEAR FACTOR N-PAC"/>
    <property type="match status" value="1"/>
</dbReference>
<dbReference type="InterPro" id="IPR048666">
    <property type="entry name" value="RedAm-like_C"/>
</dbReference>
<gene>
    <name evidence="5" type="ORF">G443_003458</name>
</gene>
<evidence type="ECO:0000313" key="6">
    <source>
        <dbReference type="Proteomes" id="UP000791080"/>
    </source>
</evidence>
<comment type="caution">
    <text evidence="5">The sequence shown here is derived from an EMBL/GenBank/DDBJ whole genome shotgun (WGS) entry which is preliminary data.</text>
</comment>
<reference evidence="5 6" key="1">
    <citation type="submission" date="2022-06" db="EMBL/GenBank/DDBJ databases">
        <title>Genomic Encyclopedia of Type Strains, Phase I: the one thousand microbial genomes (KMG-I) project.</title>
        <authorList>
            <person name="Kyrpides N."/>
        </authorList>
    </citation>
    <scope>NUCLEOTIDE SEQUENCE [LARGE SCALE GENOMIC DNA]</scope>
    <source>
        <strain evidence="5 6">DSM 43889</strain>
    </source>
</reference>
<feature type="domain" description="NADPH-dependent reductive aminase-like C-terminal" evidence="4">
    <location>
        <begin position="164"/>
        <end position="288"/>
    </location>
</feature>
<dbReference type="InterPro" id="IPR006115">
    <property type="entry name" value="6PGDH_NADP-bd"/>
</dbReference>
<dbReference type="Pfam" id="PF03446">
    <property type="entry name" value="NAD_binding_2"/>
    <property type="match status" value="1"/>
</dbReference>
<evidence type="ECO:0000259" key="3">
    <source>
        <dbReference type="Pfam" id="PF03446"/>
    </source>
</evidence>
<dbReference type="InterPro" id="IPR008927">
    <property type="entry name" value="6-PGluconate_DH-like_C_sf"/>
</dbReference>
<evidence type="ECO:0000313" key="5">
    <source>
        <dbReference type="EMBL" id="MCP2333188.1"/>
    </source>
</evidence>
<protein>
    <submittedName>
        <fullName evidence="5">3-hydroxyisobutyrate dehydrogenase</fullName>
    </submittedName>
</protein>
<dbReference type="PANTHER" id="PTHR43580">
    <property type="entry name" value="OXIDOREDUCTASE GLYR1-RELATED"/>
    <property type="match status" value="1"/>
</dbReference>
<dbReference type="InterPro" id="IPR036291">
    <property type="entry name" value="NAD(P)-bd_dom_sf"/>
</dbReference>
<dbReference type="InterPro" id="IPR013328">
    <property type="entry name" value="6PGD_dom2"/>
</dbReference>
<evidence type="ECO:0000256" key="2">
    <source>
        <dbReference type="ARBA" id="ARBA00023002"/>
    </source>
</evidence>